<keyword evidence="1" id="KW-0472">Membrane</keyword>
<dbReference type="Proteomes" id="UP001276564">
    <property type="component" value="Unassembled WGS sequence"/>
</dbReference>
<evidence type="ECO:0000313" key="2">
    <source>
        <dbReference type="EMBL" id="MDX8537054.1"/>
    </source>
</evidence>
<evidence type="ECO:0000313" key="3">
    <source>
        <dbReference type="Proteomes" id="UP001276564"/>
    </source>
</evidence>
<organism evidence="2 3">
    <name type="scientific">Mesorhizobium abyssinicae</name>
    <dbReference type="NCBI Taxonomy" id="1209958"/>
    <lineage>
        <taxon>Bacteria</taxon>
        <taxon>Pseudomonadati</taxon>
        <taxon>Pseudomonadota</taxon>
        <taxon>Alphaproteobacteria</taxon>
        <taxon>Hyphomicrobiales</taxon>
        <taxon>Phyllobacteriaceae</taxon>
        <taxon>Mesorhizobium</taxon>
    </lineage>
</organism>
<comment type="caution">
    <text evidence="2">The sequence shown here is derived from an EMBL/GenBank/DDBJ whole genome shotgun (WGS) entry which is preliminary data.</text>
</comment>
<reference evidence="2 3" key="1">
    <citation type="submission" date="2023-08" db="EMBL/GenBank/DDBJ databases">
        <title>Implementing the SeqCode for naming new Mesorhizobium species isolated from Vachellia karroo root nodules.</title>
        <authorList>
            <person name="Van Lill M."/>
        </authorList>
    </citation>
    <scope>NUCLEOTIDE SEQUENCE [LARGE SCALE GENOMIC DNA]</scope>
    <source>
        <strain evidence="2 3">VK4B</strain>
    </source>
</reference>
<keyword evidence="3" id="KW-1185">Reference proteome</keyword>
<accession>A0ABU5AID5</accession>
<sequence>MTQPDAYRIALAQNVATNGRLFCILLAAANYATGHPFGVAYAAVPVGFAWASDLVSHPTLKRGWAHASIVTAIILAILTFLNCW</sequence>
<protein>
    <submittedName>
        <fullName evidence="2">Uncharacterized protein</fullName>
    </submittedName>
</protein>
<feature type="transmembrane region" description="Helical" evidence="1">
    <location>
        <begin position="21"/>
        <end position="44"/>
    </location>
</feature>
<gene>
    <name evidence="2" type="ORF">RFM23_05380</name>
</gene>
<feature type="transmembrane region" description="Helical" evidence="1">
    <location>
        <begin position="64"/>
        <end position="83"/>
    </location>
</feature>
<name>A0ABU5AID5_9HYPH</name>
<evidence type="ECO:0000256" key="1">
    <source>
        <dbReference type="SAM" id="Phobius"/>
    </source>
</evidence>
<proteinExistence type="predicted"/>
<dbReference type="EMBL" id="JAVIIP010000003">
    <property type="protein sequence ID" value="MDX8537054.1"/>
    <property type="molecule type" value="Genomic_DNA"/>
</dbReference>
<keyword evidence="1" id="KW-1133">Transmembrane helix</keyword>
<dbReference type="RefSeq" id="WP_320319832.1">
    <property type="nucleotide sequence ID" value="NZ_JAVIIP010000003.1"/>
</dbReference>
<keyword evidence="1" id="KW-0812">Transmembrane</keyword>